<dbReference type="AlphaFoldDB" id="A0AB40CW05"/>
<evidence type="ECO:0000256" key="3">
    <source>
        <dbReference type="ARBA" id="ARBA00022692"/>
    </source>
</evidence>
<evidence type="ECO:0000256" key="8">
    <source>
        <dbReference type="ARBA" id="ARBA00023180"/>
    </source>
</evidence>
<keyword evidence="8" id="KW-0325">Glycoprotein</keyword>
<dbReference type="GeneID" id="120280106"/>
<keyword evidence="6" id="KW-0472">Membrane</keyword>
<dbReference type="SUPFAM" id="SSF53822">
    <property type="entry name" value="Periplasmic binding protein-like I"/>
    <property type="match status" value="1"/>
</dbReference>
<keyword evidence="5" id="KW-0406">Ion transport</keyword>
<organism evidence="12 13">
    <name type="scientific">Dioscorea cayennensis subsp. rotundata</name>
    <name type="common">White Guinea yam</name>
    <name type="synonym">Dioscorea rotundata</name>
    <dbReference type="NCBI Taxonomy" id="55577"/>
    <lineage>
        <taxon>Eukaryota</taxon>
        <taxon>Viridiplantae</taxon>
        <taxon>Streptophyta</taxon>
        <taxon>Embryophyta</taxon>
        <taxon>Tracheophyta</taxon>
        <taxon>Spermatophyta</taxon>
        <taxon>Magnoliopsida</taxon>
        <taxon>Liliopsida</taxon>
        <taxon>Dioscoreales</taxon>
        <taxon>Dioscoreaceae</taxon>
        <taxon>Dioscorea</taxon>
    </lineage>
</organism>
<name>A0AB40CW05_DIOCR</name>
<feature type="domain" description="Ionotropic glutamate receptor C-terminal" evidence="11">
    <location>
        <begin position="77"/>
        <end position="141"/>
    </location>
</feature>
<evidence type="ECO:0000256" key="9">
    <source>
        <dbReference type="ARBA" id="ARBA00023286"/>
    </source>
</evidence>
<evidence type="ECO:0000259" key="11">
    <source>
        <dbReference type="Pfam" id="PF00060"/>
    </source>
</evidence>
<keyword evidence="3" id="KW-0812">Transmembrane</keyword>
<keyword evidence="12" id="KW-1185">Reference proteome</keyword>
<keyword evidence="7" id="KW-0675">Receptor</keyword>
<evidence type="ECO:0000313" key="13">
    <source>
        <dbReference type="RefSeq" id="XP_039142775.1"/>
    </source>
</evidence>
<reference evidence="13" key="1">
    <citation type="submission" date="2025-08" db="UniProtKB">
        <authorList>
            <consortium name="RefSeq"/>
        </authorList>
    </citation>
    <scope>IDENTIFICATION</scope>
</reference>
<dbReference type="PANTHER" id="PTHR18966">
    <property type="entry name" value="IONOTROPIC GLUTAMATE RECEPTOR"/>
    <property type="match status" value="1"/>
</dbReference>
<dbReference type="Pfam" id="PF00060">
    <property type="entry name" value="Lig_chan"/>
    <property type="match status" value="1"/>
</dbReference>
<evidence type="ECO:0000256" key="5">
    <source>
        <dbReference type="ARBA" id="ARBA00023065"/>
    </source>
</evidence>
<evidence type="ECO:0000256" key="7">
    <source>
        <dbReference type="ARBA" id="ARBA00023170"/>
    </source>
</evidence>
<evidence type="ECO:0000256" key="1">
    <source>
        <dbReference type="ARBA" id="ARBA00004141"/>
    </source>
</evidence>
<dbReference type="GO" id="GO:0016020">
    <property type="term" value="C:membrane"/>
    <property type="evidence" value="ECO:0007669"/>
    <property type="project" value="UniProtKB-SubCell"/>
</dbReference>
<evidence type="ECO:0000256" key="10">
    <source>
        <dbReference type="ARBA" id="ARBA00023303"/>
    </source>
</evidence>
<dbReference type="InterPro" id="IPR015683">
    <property type="entry name" value="Ionotropic_Glu_rcpt"/>
</dbReference>
<keyword evidence="4" id="KW-1133">Transmembrane helix</keyword>
<dbReference type="Proteomes" id="UP001515500">
    <property type="component" value="Chromosome 17"/>
</dbReference>
<sequence>MNLLRSFHPAPSMDFFIYKCAASLNSNVGAILNYGSSFGREEEVAMEMAIGDINNLTNQALVLHTMDSNGDPFLAVSAGEKLQSNLSRLAMVVWLFAALVLTSNYTATLSSILTTRRLEPSLVDIDSLKSSNAVVGCNTGSVVGKYLENVLGFQRRNIKLFTSGDDYFQALKNGDIKAAFLRIPHANILVSKHCFEVISAGPIFQVGGLGFVSTYMSHKSSFELLDWTALDINLLNYWKDQSILIYNNCKYAFDPKPCPKSIFLSRKELLL</sequence>
<evidence type="ECO:0000313" key="12">
    <source>
        <dbReference type="Proteomes" id="UP001515500"/>
    </source>
</evidence>
<dbReference type="InterPro" id="IPR028082">
    <property type="entry name" value="Peripla_BP_I"/>
</dbReference>
<dbReference type="RefSeq" id="XP_039142775.1">
    <property type="nucleotide sequence ID" value="XM_039286841.1"/>
</dbReference>
<evidence type="ECO:0000256" key="4">
    <source>
        <dbReference type="ARBA" id="ARBA00022989"/>
    </source>
</evidence>
<dbReference type="SUPFAM" id="SSF53850">
    <property type="entry name" value="Periplasmic binding protein-like II"/>
    <property type="match status" value="1"/>
</dbReference>
<accession>A0AB40CW05</accession>
<keyword evidence="2" id="KW-0813">Transport</keyword>
<comment type="subcellular location">
    <subcellularLocation>
        <location evidence="1">Membrane</location>
        <topology evidence="1">Multi-pass membrane protein</topology>
    </subcellularLocation>
</comment>
<dbReference type="GO" id="GO:0015276">
    <property type="term" value="F:ligand-gated monoatomic ion channel activity"/>
    <property type="evidence" value="ECO:0007669"/>
    <property type="project" value="InterPro"/>
</dbReference>
<gene>
    <name evidence="13" type="primary">LOC120280106</name>
</gene>
<evidence type="ECO:0000256" key="2">
    <source>
        <dbReference type="ARBA" id="ARBA00022448"/>
    </source>
</evidence>
<evidence type="ECO:0000256" key="6">
    <source>
        <dbReference type="ARBA" id="ARBA00023136"/>
    </source>
</evidence>
<proteinExistence type="predicted"/>
<protein>
    <submittedName>
        <fullName evidence="13">Glutamate receptor 1.3-like isoform X2</fullName>
    </submittedName>
</protein>
<keyword evidence="10" id="KW-0407">Ion channel</keyword>
<dbReference type="Gene3D" id="1.10.287.70">
    <property type="match status" value="1"/>
</dbReference>
<keyword evidence="9" id="KW-1071">Ligand-gated ion channel</keyword>
<dbReference type="InterPro" id="IPR001320">
    <property type="entry name" value="Iontro_rcpt_C"/>
</dbReference>